<evidence type="ECO:0000256" key="1">
    <source>
        <dbReference type="SAM" id="MobiDB-lite"/>
    </source>
</evidence>
<evidence type="ECO:0000313" key="3">
    <source>
        <dbReference type="Proteomes" id="UP001249851"/>
    </source>
</evidence>
<organism evidence="2 3">
    <name type="scientific">Acropora cervicornis</name>
    <name type="common">Staghorn coral</name>
    <dbReference type="NCBI Taxonomy" id="6130"/>
    <lineage>
        <taxon>Eukaryota</taxon>
        <taxon>Metazoa</taxon>
        <taxon>Cnidaria</taxon>
        <taxon>Anthozoa</taxon>
        <taxon>Hexacorallia</taxon>
        <taxon>Scleractinia</taxon>
        <taxon>Astrocoeniina</taxon>
        <taxon>Acroporidae</taxon>
        <taxon>Acropora</taxon>
    </lineage>
</organism>
<gene>
    <name evidence="2" type="ORF">P5673_031623</name>
</gene>
<feature type="region of interest" description="Disordered" evidence="1">
    <location>
        <begin position="107"/>
        <end position="152"/>
    </location>
</feature>
<dbReference type="Pfam" id="PF15165">
    <property type="entry name" value="REC114-like"/>
    <property type="match status" value="1"/>
</dbReference>
<feature type="compositionally biased region" description="Polar residues" evidence="1">
    <location>
        <begin position="107"/>
        <end position="116"/>
    </location>
</feature>
<sequence length="220" mass="24408">MLCETQRVKSWPLEKYAKFIATDEAQSSQKHNQGYWKENISLFNAKKWLQAVAKGDSMLIIYKIDSNCRRFRVKFSKSNGRSAVDNCRQVIAEISPHIHVREVSTGCGTETDSQAQMDVDSQLVSPESQNTQGNAATVRSTTSNSIPSSDAKGLTVSDLARKVSTSESREFANQCIGHVGVPQDRLNLLIRLCLTDSNFPAFVEAVEKELTSLTSSENDE</sequence>
<comment type="caution">
    <text evidence="2">The sequence shown here is derived from an EMBL/GenBank/DDBJ whole genome shotgun (WGS) entry which is preliminary data.</text>
</comment>
<name>A0AAD9USE3_ACRCE</name>
<keyword evidence="3" id="KW-1185">Reference proteome</keyword>
<dbReference type="InterPro" id="IPR029168">
    <property type="entry name" value="REC114L"/>
</dbReference>
<proteinExistence type="predicted"/>
<dbReference type="EMBL" id="JARQWQ010000152">
    <property type="protein sequence ID" value="KAK2548221.1"/>
    <property type="molecule type" value="Genomic_DNA"/>
</dbReference>
<reference evidence="2" key="1">
    <citation type="journal article" date="2023" name="G3 (Bethesda)">
        <title>Whole genome assembly and annotation of the endangered Caribbean coral Acropora cervicornis.</title>
        <authorList>
            <person name="Selwyn J.D."/>
            <person name="Vollmer S.V."/>
        </authorList>
    </citation>
    <scope>NUCLEOTIDE SEQUENCE</scope>
    <source>
        <strain evidence="2">K2</strain>
    </source>
</reference>
<feature type="compositionally biased region" description="Polar residues" evidence="1">
    <location>
        <begin position="122"/>
        <end position="148"/>
    </location>
</feature>
<protein>
    <submittedName>
        <fullName evidence="2">Meiotic recombination protein REC114</fullName>
    </submittedName>
</protein>
<accession>A0AAD9USE3</accession>
<dbReference type="PANTHER" id="PTHR34921">
    <property type="entry name" value="MEIOTIC RECOMBINATION PROTEIN REC114"/>
    <property type="match status" value="1"/>
</dbReference>
<dbReference type="AlphaFoldDB" id="A0AAD9USE3"/>
<reference evidence="2" key="2">
    <citation type="journal article" date="2023" name="Science">
        <title>Genomic signatures of disease resistance in endangered staghorn corals.</title>
        <authorList>
            <person name="Vollmer S.V."/>
            <person name="Selwyn J.D."/>
            <person name="Despard B.A."/>
            <person name="Roesel C.L."/>
        </authorList>
    </citation>
    <scope>NUCLEOTIDE SEQUENCE</scope>
    <source>
        <strain evidence="2">K2</strain>
    </source>
</reference>
<evidence type="ECO:0000313" key="2">
    <source>
        <dbReference type="EMBL" id="KAK2548221.1"/>
    </source>
</evidence>
<dbReference type="Proteomes" id="UP001249851">
    <property type="component" value="Unassembled WGS sequence"/>
</dbReference>
<dbReference type="PANTHER" id="PTHR34921:SF1">
    <property type="entry name" value="MEIOTIC RECOMBINATION PROTEIN REC114"/>
    <property type="match status" value="1"/>
</dbReference>